<evidence type="ECO:0000256" key="9">
    <source>
        <dbReference type="ARBA" id="ARBA00022989"/>
    </source>
</evidence>
<evidence type="ECO:0000256" key="4">
    <source>
        <dbReference type="ARBA" id="ARBA00022597"/>
    </source>
</evidence>
<evidence type="ECO:0000256" key="8">
    <source>
        <dbReference type="ARBA" id="ARBA00022777"/>
    </source>
</evidence>
<dbReference type="PROSITE" id="PS01035">
    <property type="entry name" value="PTS_EIIB_TYPE_1_CYS"/>
    <property type="match status" value="1"/>
</dbReference>
<dbReference type="GO" id="GO:0009401">
    <property type="term" value="P:phosphoenolpyruvate-dependent sugar phosphotransferase system"/>
    <property type="evidence" value="ECO:0007669"/>
    <property type="project" value="UniProtKB-KW"/>
</dbReference>
<dbReference type="AlphaFoldDB" id="J0N3S6"/>
<dbReference type="EMBL" id="AKFS01000230">
    <property type="protein sequence ID" value="EJF41449.1"/>
    <property type="molecule type" value="Genomic_DNA"/>
</dbReference>
<keyword evidence="18" id="KW-1185">Reference proteome</keyword>
<dbReference type="SUPFAM" id="SSF51261">
    <property type="entry name" value="Duplicated hybrid motif"/>
    <property type="match status" value="1"/>
</dbReference>
<evidence type="ECO:0000256" key="5">
    <source>
        <dbReference type="ARBA" id="ARBA00022679"/>
    </source>
</evidence>
<feature type="transmembrane region" description="Helical" evidence="13">
    <location>
        <begin position="313"/>
        <end position="334"/>
    </location>
</feature>
<accession>J0N3S6</accession>
<dbReference type="InterPro" id="IPR036878">
    <property type="entry name" value="Glu_permease_IIB"/>
</dbReference>
<evidence type="ECO:0000256" key="3">
    <source>
        <dbReference type="ARBA" id="ARBA00022475"/>
    </source>
</evidence>
<evidence type="ECO:0000256" key="13">
    <source>
        <dbReference type="SAM" id="Phobius"/>
    </source>
</evidence>
<feature type="domain" description="PTS EIIB type-1" evidence="15">
    <location>
        <begin position="205"/>
        <end position="287"/>
    </location>
</feature>
<dbReference type="GO" id="GO:0008982">
    <property type="term" value="F:protein-N(PI)-phosphohistidine-sugar phosphotransferase activity"/>
    <property type="evidence" value="ECO:0007669"/>
    <property type="project" value="InterPro"/>
</dbReference>
<dbReference type="InterPro" id="IPR001996">
    <property type="entry name" value="PTS_IIB_1"/>
</dbReference>
<dbReference type="InterPro" id="IPR050558">
    <property type="entry name" value="PTS_Sugar-Specific_Components"/>
</dbReference>
<evidence type="ECO:0000256" key="1">
    <source>
        <dbReference type="ARBA" id="ARBA00004651"/>
    </source>
</evidence>
<evidence type="ECO:0000256" key="12">
    <source>
        <dbReference type="SAM" id="MobiDB-lite"/>
    </source>
</evidence>
<evidence type="ECO:0000313" key="17">
    <source>
        <dbReference type="EMBL" id="EJF41449.1"/>
    </source>
</evidence>
<evidence type="ECO:0000256" key="10">
    <source>
        <dbReference type="ARBA" id="ARBA00023136"/>
    </source>
</evidence>
<dbReference type="PROSITE" id="PS51093">
    <property type="entry name" value="PTS_EIIA_TYPE_1"/>
    <property type="match status" value="1"/>
</dbReference>
<dbReference type="PROSITE" id="PS51103">
    <property type="entry name" value="PTS_EIIC_TYPE_1"/>
    <property type="match status" value="1"/>
</dbReference>
<keyword evidence="10 13" id="KW-0472">Membrane</keyword>
<feature type="domain" description="PTS EIIC type-1" evidence="16">
    <location>
        <begin position="315"/>
        <end position="691"/>
    </location>
</feature>
<evidence type="ECO:0000259" key="14">
    <source>
        <dbReference type="PROSITE" id="PS51093"/>
    </source>
</evidence>
<feature type="region of interest" description="Disordered" evidence="12">
    <location>
        <begin position="172"/>
        <end position="192"/>
    </location>
</feature>
<dbReference type="NCBIfam" id="TIGR00830">
    <property type="entry name" value="PTBA"/>
    <property type="match status" value="1"/>
</dbReference>
<keyword evidence="7 13" id="KW-0812">Transmembrane</keyword>
<proteinExistence type="predicted"/>
<keyword evidence="6" id="KW-0598">Phosphotransferase system</keyword>
<dbReference type="Pfam" id="PF00367">
    <property type="entry name" value="PTS_EIIB"/>
    <property type="match status" value="1"/>
</dbReference>
<name>J0N3S6_9ACTO</name>
<keyword evidence="2" id="KW-0813">Transport</keyword>
<dbReference type="GO" id="GO:0005886">
    <property type="term" value="C:plasma membrane"/>
    <property type="evidence" value="ECO:0007669"/>
    <property type="project" value="UniProtKB-SubCell"/>
</dbReference>
<dbReference type="InterPro" id="IPR013013">
    <property type="entry name" value="PTS_EIIC_1"/>
</dbReference>
<feature type="transmembrane region" description="Helical" evidence="13">
    <location>
        <begin position="384"/>
        <end position="403"/>
    </location>
</feature>
<feature type="transmembrane region" description="Helical" evidence="13">
    <location>
        <begin position="654"/>
        <end position="676"/>
    </location>
</feature>
<feature type="transmembrane region" description="Helical" evidence="13">
    <location>
        <begin position="608"/>
        <end position="634"/>
    </location>
</feature>
<comment type="caution">
    <text evidence="17">The sequence shown here is derived from an EMBL/GenBank/DDBJ whole genome shotgun (WGS) entry which is preliminary data.</text>
</comment>
<feature type="transmembrane region" description="Helical" evidence="13">
    <location>
        <begin position="437"/>
        <end position="453"/>
    </location>
</feature>
<dbReference type="Pfam" id="PF00358">
    <property type="entry name" value="PTS_EIIA_1"/>
    <property type="match status" value="1"/>
</dbReference>
<comment type="subcellular location">
    <subcellularLocation>
        <location evidence="1">Cell membrane</location>
        <topology evidence="1">Multi-pass membrane protein</topology>
    </subcellularLocation>
</comment>
<feature type="active site" description="Phosphocysteine intermediate; for EIIB activity" evidence="11">
    <location>
        <position position="227"/>
    </location>
</feature>
<feature type="transmembrane region" description="Helical" evidence="13">
    <location>
        <begin position="551"/>
        <end position="571"/>
    </location>
</feature>
<feature type="domain" description="PTS EIIA type-1" evidence="14">
    <location>
        <begin position="27"/>
        <end position="131"/>
    </location>
</feature>
<evidence type="ECO:0000256" key="2">
    <source>
        <dbReference type="ARBA" id="ARBA00022448"/>
    </source>
</evidence>
<protein>
    <submittedName>
        <fullName evidence="17">PTS system EIIC component</fullName>
    </submittedName>
</protein>
<dbReference type="Gene3D" id="3.30.1360.60">
    <property type="entry name" value="Glucose permease domain IIB"/>
    <property type="match status" value="1"/>
</dbReference>
<gene>
    <name evidence="17" type="ORF">HMPREF1317_1540</name>
</gene>
<dbReference type="Pfam" id="PF02378">
    <property type="entry name" value="PTS_EIIC"/>
    <property type="match status" value="1"/>
</dbReference>
<dbReference type="SUPFAM" id="SSF55604">
    <property type="entry name" value="Glucose permease domain IIB"/>
    <property type="match status" value="1"/>
</dbReference>
<evidence type="ECO:0000256" key="11">
    <source>
        <dbReference type="PROSITE-ProRule" id="PRU00421"/>
    </source>
</evidence>
<evidence type="ECO:0000259" key="16">
    <source>
        <dbReference type="PROSITE" id="PS51103"/>
    </source>
</evidence>
<dbReference type="Proteomes" id="UP000004578">
    <property type="component" value="Unassembled WGS sequence"/>
</dbReference>
<dbReference type="GO" id="GO:0016301">
    <property type="term" value="F:kinase activity"/>
    <property type="evidence" value="ECO:0007669"/>
    <property type="project" value="UniProtKB-KW"/>
</dbReference>
<evidence type="ECO:0000256" key="7">
    <source>
        <dbReference type="ARBA" id="ARBA00022692"/>
    </source>
</evidence>
<keyword evidence="9 13" id="KW-1133">Transmembrane helix</keyword>
<dbReference type="InterPro" id="IPR011055">
    <property type="entry name" value="Dup_hybrid_motif"/>
</dbReference>
<dbReference type="PANTHER" id="PTHR30175:SF1">
    <property type="entry name" value="PTS SYSTEM ARBUTIN-, CELLOBIOSE-, AND SALICIN-SPECIFIC EIIBC COMPONENT-RELATED"/>
    <property type="match status" value="1"/>
</dbReference>
<evidence type="ECO:0000256" key="6">
    <source>
        <dbReference type="ARBA" id="ARBA00022683"/>
    </source>
</evidence>
<keyword evidence="4" id="KW-0762">Sugar transport</keyword>
<dbReference type="RefSeq" id="WP_005871238.1">
    <property type="nucleotide sequence ID" value="NZ_AKFS01000230.1"/>
</dbReference>
<dbReference type="GO" id="GO:0015771">
    <property type="term" value="P:trehalose transport"/>
    <property type="evidence" value="ECO:0007669"/>
    <property type="project" value="TreeGrafter"/>
</dbReference>
<dbReference type="InterPro" id="IPR018113">
    <property type="entry name" value="PTrfase_EIIB_Cys"/>
</dbReference>
<dbReference type="PANTHER" id="PTHR30175">
    <property type="entry name" value="PHOSPHOTRANSFERASE SYSTEM TRANSPORT PROTEIN"/>
    <property type="match status" value="1"/>
</dbReference>
<dbReference type="PROSITE" id="PS51098">
    <property type="entry name" value="PTS_EIIB_TYPE_1"/>
    <property type="match status" value="1"/>
</dbReference>
<evidence type="ECO:0000313" key="18">
    <source>
        <dbReference type="Proteomes" id="UP000004578"/>
    </source>
</evidence>
<dbReference type="Gene3D" id="2.70.70.10">
    <property type="entry name" value="Glucose Permease (Domain IIA)"/>
    <property type="match status" value="1"/>
</dbReference>
<dbReference type="InterPro" id="IPR001127">
    <property type="entry name" value="PTS_EIIA_1_perm"/>
</dbReference>
<dbReference type="CDD" id="cd00212">
    <property type="entry name" value="PTS_IIB_glc"/>
    <property type="match status" value="1"/>
</dbReference>
<reference evidence="17 18" key="1">
    <citation type="submission" date="2012-05" db="EMBL/GenBank/DDBJ databases">
        <authorList>
            <person name="Harkins D.M."/>
            <person name="Madupu R."/>
            <person name="Durkin A.S."/>
            <person name="Torralba M."/>
            <person name="Methe B."/>
            <person name="Sutton G.G."/>
            <person name="Nelson K.E."/>
        </authorList>
    </citation>
    <scope>NUCLEOTIDE SEQUENCE [LARGE SCALE GENOMIC DNA]</scope>
    <source>
        <strain evidence="17 18">F0490</strain>
    </source>
</reference>
<feature type="transmembrane region" description="Helical" evidence="13">
    <location>
        <begin position="491"/>
        <end position="513"/>
    </location>
</feature>
<evidence type="ECO:0000259" key="15">
    <source>
        <dbReference type="PROSITE" id="PS51098"/>
    </source>
</evidence>
<feature type="transmembrane region" description="Helical" evidence="13">
    <location>
        <begin position="520"/>
        <end position="539"/>
    </location>
</feature>
<dbReference type="PATRIC" id="fig|1125717.3.peg.1448"/>
<dbReference type="PROSITE" id="PS00371">
    <property type="entry name" value="PTS_EIIA_TYPE_1_HIS"/>
    <property type="match status" value="1"/>
</dbReference>
<feature type="transmembrane region" description="Helical" evidence="13">
    <location>
        <begin position="354"/>
        <end position="377"/>
    </location>
</feature>
<dbReference type="OrthoDB" id="9797715at2"/>
<keyword evidence="8" id="KW-0418">Kinase</keyword>
<dbReference type="InterPro" id="IPR003352">
    <property type="entry name" value="PTS_EIIC"/>
</dbReference>
<organism evidence="17 18">
    <name type="scientific">Schaalia georgiae F0490</name>
    <dbReference type="NCBI Taxonomy" id="1125717"/>
    <lineage>
        <taxon>Bacteria</taxon>
        <taxon>Bacillati</taxon>
        <taxon>Actinomycetota</taxon>
        <taxon>Actinomycetes</taxon>
        <taxon>Actinomycetales</taxon>
        <taxon>Actinomycetaceae</taxon>
        <taxon>Schaalia</taxon>
    </lineage>
</organism>
<feature type="transmembrane region" description="Helical" evidence="13">
    <location>
        <begin position="465"/>
        <end position="485"/>
    </location>
</feature>
<sequence length="702" mass="72099">MSESPQQRASLLAPMPGGVIAQADIPDPAFAGGAMGAGFGVVPEENTVVAPVSGRITMVADTGHAVGFETADGLQVLLHLGVDTVELKGAPFRLVVAKGDTVQAGDSIGAMDLAAVEAAGKSTVAITVITNSKKRVESLDVRTGRARAGDAVADAFLKAAAPAAPARADAATASSGTGAAPSGAAPEAAGTAGPAGEYEGLMGFALQAARIIDGVGGADNVASVIHCITRVRFYLKDDAKADDAAVADIDGVIDVAKAGGQYQVVIGATVGDVYEEIVKRLPQGAAGDDEAAAEPVEKPTTPLGWVKYGFSSLIGVITGSMIPVVGVLAGSGILKGLLGLLVQVGWLAKDSDTNVILNAMADSMFFFLPIIIGFTAAKRLGADPIVVAIIGGVLAYPSIVQLAKHDAPGYHVLHTLLGVNFNAELFGIPISLPLDNAYAYSIFPIIVGAWLASKIEPLLKKWVPAVVHSIFAPLIEIFVISTLLFTVFGPIIMFVSGGVAAGLNWVLAINYAFAGLVIGAFYQCLVIFGLHWAVIPVIAQQLAIHGQSSTINAIVSATMIAQGGGALAFWIKARSAKIRSLAGPATISAFCGVTEPAMYGLNLKYGRAFLTASVGGAAGGLVTGLLNINMYGFAGAFTGFASFVDPNGKDTSSAVNFWIASFVALAVAFVCTYFFGFKESDFDQGRTVEKVRLGNREAAKKE</sequence>
<keyword evidence="5" id="KW-0808">Transferase</keyword>
<dbReference type="GO" id="GO:0090589">
    <property type="term" value="F:protein-phosphocysteine-trehalose phosphotransferase system transporter activity"/>
    <property type="evidence" value="ECO:0007669"/>
    <property type="project" value="TreeGrafter"/>
</dbReference>
<keyword evidence="3" id="KW-1003">Cell membrane</keyword>